<dbReference type="EC" id="2.3.1.234" evidence="2"/>
<dbReference type="Proteomes" id="UP001197609">
    <property type="component" value="Unassembled WGS sequence"/>
</dbReference>
<dbReference type="GO" id="GO:0005829">
    <property type="term" value="C:cytosol"/>
    <property type="evidence" value="ECO:0007669"/>
    <property type="project" value="TreeGrafter"/>
</dbReference>
<dbReference type="CDD" id="cd24032">
    <property type="entry name" value="ASKHA_NBD_TsaB"/>
    <property type="match status" value="1"/>
</dbReference>
<feature type="domain" description="Gcp-like" evidence="1">
    <location>
        <begin position="19"/>
        <end position="211"/>
    </location>
</feature>
<organism evidence="2 3">
    <name type="scientific">Candidatus Methylomirabilis tolerans</name>
    <dbReference type="NCBI Taxonomy" id="3123416"/>
    <lineage>
        <taxon>Bacteria</taxon>
        <taxon>Candidatus Methylomirabilota</taxon>
        <taxon>Candidatus Methylomirabilia</taxon>
        <taxon>Candidatus Methylomirabilales</taxon>
        <taxon>Candidatus Methylomirabilaceae</taxon>
        <taxon>Candidatus Methylomirabilis</taxon>
    </lineage>
</organism>
<dbReference type="InterPro" id="IPR043129">
    <property type="entry name" value="ATPase_NBD"/>
</dbReference>
<accession>A0AAJ1AJ91</accession>
<dbReference type="GO" id="GO:0002949">
    <property type="term" value="P:tRNA threonylcarbamoyladenosine modification"/>
    <property type="evidence" value="ECO:0007669"/>
    <property type="project" value="InterPro"/>
</dbReference>
<dbReference type="AlphaFoldDB" id="A0AAJ1AJ91"/>
<dbReference type="Gene3D" id="3.30.420.40">
    <property type="match status" value="2"/>
</dbReference>
<evidence type="ECO:0000313" key="3">
    <source>
        <dbReference type="Proteomes" id="UP001197609"/>
    </source>
</evidence>
<dbReference type="SUPFAM" id="SSF53067">
    <property type="entry name" value="Actin-like ATPase domain"/>
    <property type="match status" value="2"/>
</dbReference>
<dbReference type="EMBL" id="JAIOIU010000152">
    <property type="protein sequence ID" value="MBZ0160809.1"/>
    <property type="molecule type" value="Genomic_DNA"/>
</dbReference>
<evidence type="ECO:0000259" key="1">
    <source>
        <dbReference type="Pfam" id="PF00814"/>
    </source>
</evidence>
<evidence type="ECO:0000313" key="2">
    <source>
        <dbReference type="EMBL" id="MBZ0160809.1"/>
    </source>
</evidence>
<name>A0AAJ1AJ91_9BACT</name>
<keyword evidence="2" id="KW-0808">Transferase</keyword>
<dbReference type="NCBIfam" id="TIGR03725">
    <property type="entry name" value="T6A_YeaZ"/>
    <property type="match status" value="1"/>
</dbReference>
<proteinExistence type="predicted"/>
<dbReference type="GO" id="GO:0061711">
    <property type="term" value="F:tRNA N(6)-L-threonylcarbamoyladenine synthase activity"/>
    <property type="evidence" value="ECO:0007669"/>
    <property type="project" value="UniProtKB-EC"/>
</dbReference>
<dbReference type="Pfam" id="PF00814">
    <property type="entry name" value="TsaD"/>
    <property type="match status" value="1"/>
</dbReference>
<dbReference type="PANTHER" id="PTHR11735">
    <property type="entry name" value="TRNA N6-ADENOSINE THREONYLCARBAMOYLTRANSFERASE"/>
    <property type="match status" value="1"/>
</dbReference>
<protein>
    <submittedName>
        <fullName evidence="2">tRNA (Adenosine(37)-N6)-threonylcarbamoyltransferase complex dimerization subunit type 1 TsaB</fullName>
        <ecNumber evidence="2">2.3.1.234</ecNumber>
    </submittedName>
</protein>
<keyword evidence="2" id="KW-0012">Acyltransferase</keyword>
<reference evidence="2 3" key="1">
    <citation type="journal article" date="2021" name="bioRxiv">
        <title>Unraveling nitrogen, sulfur and carbon metabolic pathways and microbial community transcriptional responses to substrate deprivation and toxicity stresses in a bioreactor mimicking anoxic brackish coastal sediment conditions.</title>
        <authorList>
            <person name="Martins P.D."/>
            <person name="Echeveste M.J."/>
            <person name="Arshad A."/>
            <person name="Kurth J."/>
            <person name="Ouboter H."/>
            <person name="Jetten M.S.M."/>
            <person name="Welte C.U."/>
        </authorList>
    </citation>
    <scope>NUCLEOTIDE SEQUENCE [LARGE SCALE GENOMIC DNA]</scope>
    <source>
        <strain evidence="2">MAG_38</strain>
    </source>
</reference>
<dbReference type="PANTHER" id="PTHR11735:SF11">
    <property type="entry name" value="TRNA THREONYLCARBAMOYLADENOSINE BIOSYNTHESIS PROTEIN TSAB"/>
    <property type="match status" value="1"/>
</dbReference>
<sequence length="220" mass="23549">MALISGQGVICEYTLNVKATYSERLLPSIDRALRDAGITLDQVEGFAVAIGPGSFTGLRIGLSTVKGLVVAGGQSLVGVSTLEAMAWTLPFCAHPICPILDARKGEIYCALFRHEGDRLIRLMDDAAVAPERLLSRIQQPTVFLGDGLAVYEGLLQSELKELALFPPIVGRGGRAAAVAELGRRRLLSGYRDDLAQLAPHYLRLSEAEVKYAGRCASVGV</sequence>
<gene>
    <name evidence="2" type="primary">tsaB</name>
    <name evidence="2" type="ORF">K8G79_11855</name>
</gene>
<dbReference type="InterPro" id="IPR000905">
    <property type="entry name" value="Gcp-like_dom"/>
</dbReference>
<comment type="caution">
    <text evidence="2">The sequence shown here is derived from an EMBL/GenBank/DDBJ whole genome shotgun (WGS) entry which is preliminary data.</text>
</comment>
<dbReference type="InterPro" id="IPR022496">
    <property type="entry name" value="T6A_TsaB"/>
</dbReference>